<comment type="caution">
    <text evidence="3">The sequence shown here is derived from an EMBL/GenBank/DDBJ whole genome shotgun (WGS) entry which is preliminary data.</text>
</comment>
<protein>
    <submittedName>
        <fullName evidence="3">GH116 family glycosyl-hydrolase</fullName>
        <ecNumber evidence="3">3.2.1.-</ecNumber>
    </submittedName>
</protein>
<dbReference type="InterPro" id="IPR008928">
    <property type="entry name" value="6-hairpin_glycosidase_sf"/>
</dbReference>
<organism evidence="3 4">
    <name type="scientific">Tenggerimyces flavus</name>
    <dbReference type="NCBI Taxonomy" id="1708749"/>
    <lineage>
        <taxon>Bacteria</taxon>
        <taxon>Bacillati</taxon>
        <taxon>Actinomycetota</taxon>
        <taxon>Actinomycetes</taxon>
        <taxon>Propionibacteriales</taxon>
        <taxon>Nocardioidaceae</taxon>
        <taxon>Tenggerimyces</taxon>
    </lineage>
</organism>
<name>A0ABV7YP50_9ACTN</name>
<accession>A0ABV7YP50</accession>
<dbReference type="Pfam" id="PF04685">
    <property type="entry name" value="DUF608"/>
    <property type="match status" value="1"/>
</dbReference>
<proteinExistence type="predicted"/>
<evidence type="ECO:0000259" key="1">
    <source>
        <dbReference type="Pfam" id="PF04685"/>
    </source>
</evidence>
<evidence type="ECO:0000313" key="3">
    <source>
        <dbReference type="EMBL" id="MFC3765910.1"/>
    </source>
</evidence>
<feature type="domain" description="Glycosyl-hydrolase family 116 catalytic region" evidence="1">
    <location>
        <begin position="932"/>
        <end position="1204"/>
    </location>
</feature>
<keyword evidence="4" id="KW-1185">Reference proteome</keyword>
<dbReference type="PANTHER" id="PTHR12654">
    <property type="entry name" value="BILE ACID BETA-GLUCOSIDASE-RELATED"/>
    <property type="match status" value="1"/>
</dbReference>
<dbReference type="InterPro" id="IPR024462">
    <property type="entry name" value="GH116_N"/>
</dbReference>
<dbReference type="InterPro" id="IPR052566">
    <property type="entry name" value="Non-lysos_glucosylceramidase"/>
</dbReference>
<reference evidence="4" key="1">
    <citation type="journal article" date="2019" name="Int. J. Syst. Evol. Microbiol.">
        <title>The Global Catalogue of Microorganisms (GCM) 10K type strain sequencing project: providing services to taxonomists for standard genome sequencing and annotation.</title>
        <authorList>
            <consortium name="The Broad Institute Genomics Platform"/>
            <consortium name="The Broad Institute Genome Sequencing Center for Infectious Disease"/>
            <person name="Wu L."/>
            <person name="Ma J."/>
        </authorList>
    </citation>
    <scope>NUCLEOTIDE SEQUENCE [LARGE SCALE GENOMIC DNA]</scope>
    <source>
        <strain evidence="4">CGMCC 4.7241</strain>
    </source>
</reference>
<keyword evidence="3" id="KW-0326">Glycosidase</keyword>
<feature type="domain" description="Glycosyl-hydrolase family 116 N-terminal" evidence="2">
    <location>
        <begin position="43"/>
        <end position="230"/>
    </location>
</feature>
<dbReference type="Pfam" id="PF12215">
    <property type="entry name" value="Glyco_hydr_116N"/>
    <property type="match status" value="1"/>
</dbReference>
<dbReference type="GO" id="GO:0016798">
    <property type="term" value="F:hydrolase activity, acting on glycosyl bonds"/>
    <property type="evidence" value="ECO:0007669"/>
    <property type="project" value="UniProtKB-KW"/>
</dbReference>
<evidence type="ECO:0000313" key="4">
    <source>
        <dbReference type="Proteomes" id="UP001595699"/>
    </source>
</evidence>
<dbReference type="SUPFAM" id="SSF48208">
    <property type="entry name" value="Six-hairpin glycosidases"/>
    <property type="match status" value="1"/>
</dbReference>
<evidence type="ECO:0000259" key="2">
    <source>
        <dbReference type="Pfam" id="PF12215"/>
    </source>
</evidence>
<dbReference type="Proteomes" id="UP001595699">
    <property type="component" value="Unassembled WGS sequence"/>
</dbReference>
<gene>
    <name evidence="3" type="ORF">ACFOUW_34100</name>
</gene>
<dbReference type="InterPro" id="IPR012341">
    <property type="entry name" value="6hp_glycosidase-like_sf"/>
</dbReference>
<dbReference type="RefSeq" id="WP_205121170.1">
    <property type="nucleotide sequence ID" value="NZ_JAFBCM010000001.1"/>
</dbReference>
<sequence length="1335" mass="142404">MSGAGAAAWAVTSTTYARATPTPNAVDRGTPTPYTGAALARIGMPIGGACAGQVYLAGDGRLWNWDIFNPPGPPLGGNDHGGSHYANPVTADSAKPFKQAFAIRTIANGTTRTRTLDSAGFADVTFVGQYPIGRVQYRASDSPVEVTLEAFSPFIPLHTDDSSLPATVLAYTVRNTSSAAADVTMLGFSENPVCVTSRQAQPTTIRAAALTGTNVRGVQFDARVPTQEQRPDVVFEDWERATYDTWTATGTAFGAGPVDKATLPDYMKRFGDLGGTGNRLVTSHNYRASPGDIGASDAHQGTLTSAAFTVERKFVTVAISGGNHPGQTGIEVLVDGAVVAQATGADGELFATRVLDLQAHQGKRARIRIVDTFAGVWGHVNVDRIVFSDRADIVFEDWENDTYVGWTKTGTAFGDGPVQPFAVPAMLRRFGDLNVNGTRFACSFNYRAGGDGDSFTGTLTSASFPITRKYVAVGIGGGNRPGVECVNVLVGGQVVATATGTNSEPMVPRMLDVSAYEGKAAQIQIVDNAAGAWAHLNVDRILFTDVPDIVFEDWERANYSGWTVTGTAFGASPVTPAETPEGFRRPFGEINDLNISGGRFVTSFNFRAGGNADSYTGTLTSPVFTIQRRFATVWIGGGRNPGQSGVEVVVAGQVVASATGSEIEPLQAVSLDLTAWLGSQAQLRIADRSTGAWGHLNVDRIILSDRPIRQQQVADRPDGGSFVLAALDESAVVRPSIADWSTTASWFDSGAGPVEVPGGSPGQAGAVTVRATLAPGESRTFRYVVGWHFPTPERRLFAQLVGVAALRRHYATRFATAGDVVQYVASNATRLESGTRAWVKAWYEDSSLPHWFCERTLAPASTLATNTCYRWQDGRFYAFEGSYLYAGTCGHVWNYAQAVGRLFPDLERDTRERVDLGIALRSTGEIGNRGECADDASSFVDGQAGTILRVYREHQMTADNAFLTRVWPKVRMALEFLVTQRDVDGNGILQGAQWNTLDTPFTGDVPWLSGMYVGALRAGAAMASEQGDTASAQRYTNLANAGTQFISTTLWNASAGYFIQRVGALATNTNRGCFIDQTFGQTLAAQVGLPRVQPAEKTKIALASVVRNNHLPSPRDRQSPAIPGGRVYSTSGEAGTMMCTWPIGGDTEARSGGYFNEVWTGQEYQLAAGLFLDGLVTEALAVTRSVYDRYHASKRNPYNEVEAGDHYSRAMMSYGTYLAACGYEYHGPKGHLGFAPRVGPEDFRGAFTAARGWGLYRQTRSANEQVGVVDVWDGEVRLVTLAFETTAPATSVSVSLAGSPRAATVAAAGTRAVVTLSAPVVVSAGQSLEVSLSLA</sequence>
<dbReference type="InterPro" id="IPR006775">
    <property type="entry name" value="GH116_catalytic"/>
</dbReference>
<keyword evidence="3" id="KW-0378">Hydrolase</keyword>
<dbReference type="Gene3D" id="1.50.10.10">
    <property type="match status" value="1"/>
</dbReference>
<dbReference type="PANTHER" id="PTHR12654:SF0">
    <property type="entry name" value="NON-LYSOSOMAL GLUCOSYLCERAMIDASE"/>
    <property type="match status" value="1"/>
</dbReference>
<dbReference type="EC" id="3.2.1.-" evidence="3"/>
<dbReference type="EMBL" id="JBHRZH010000043">
    <property type="protein sequence ID" value="MFC3765910.1"/>
    <property type="molecule type" value="Genomic_DNA"/>
</dbReference>